<proteinExistence type="predicted"/>
<name>A0ABV5G084_9MICC</name>
<accession>A0ABV5G084</accession>
<protein>
    <submittedName>
        <fullName evidence="2">Uncharacterized protein</fullName>
    </submittedName>
</protein>
<comment type="caution">
    <text evidence="2">The sequence shown here is derived from an EMBL/GenBank/DDBJ whole genome shotgun (WGS) entry which is preliminary data.</text>
</comment>
<reference evidence="2 3" key="1">
    <citation type="submission" date="2024-09" db="EMBL/GenBank/DDBJ databases">
        <authorList>
            <person name="Sun Q."/>
            <person name="Mori K."/>
        </authorList>
    </citation>
    <scope>NUCLEOTIDE SEQUENCE [LARGE SCALE GENOMIC DNA]</scope>
    <source>
        <strain evidence="2 3">CCM 7609</strain>
    </source>
</reference>
<gene>
    <name evidence="2" type="ORF">ACFFX0_14525</name>
</gene>
<evidence type="ECO:0000256" key="1">
    <source>
        <dbReference type="SAM" id="MobiDB-lite"/>
    </source>
</evidence>
<organism evidence="2 3">
    <name type="scientific">Citricoccus parietis</name>
    <dbReference type="NCBI Taxonomy" id="592307"/>
    <lineage>
        <taxon>Bacteria</taxon>
        <taxon>Bacillati</taxon>
        <taxon>Actinomycetota</taxon>
        <taxon>Actinomycetes</taxon>
        <taxon>Micrococcales</taxon>
        <taxon>Micrococcaceae</taxon>
        <taxon>Citricoccus</taxon>
    </lineage>
</organism>
<evidence type="ECO:0000313" key="2">
    <source>
        <dbReference type="EMBL" id="MFB9072346.1"/>
    </source>
</evidence>
<dbReference type="Proteomes" id="UP001589575">
    <property type="component" value="Unassembled WGS sequence"/>
</dbReference>
<keyword evidence="3" id="KW-1185">Reference proteome</keyword>
<sequence length="43" mass="4897">MRTPRERHGPQNRHSSLTPPGRGPDERTNRRQPLRPGGPGQCR</sequence>
<evidence type="ECO:0000313" key="3">
    <source>
        <dbReference type="Proteomes" id="UP001589575"/>
    </source>
</evidence>
<feature type="region of interest" description="Disordered" evidence="1">
    <location>
        <begin position="1"/>
        <end position="43"/>
    </location>
</feature>
<dbReference type="EMBL" id="JBHMFI010000001">
    <property type="protein sequence ID" value="MFB9072346.1"/>
    <property type="molecule type" value="Genomic_DNA"/>
</dbReference>